<evidence type="ECO:0000313" key="1">
    <source>
        <dbReference type="EMBL" id="CAG8645045.1"/>
    </source>
</evidence>
<organism evidence="1 2">
    <name type="scientific">Paraglomus occultum</name>
    <dbReference type="NCBI Taxonomy" id="144539"/>
    <lineage>
        <taxon>Eukaryota</taxon>
        <taxon>Fungi</taxon>
        <taxon>Fungi incertae sedis</taxon>
        <taxon>Mucoromycota</taxon>
        <taxon>Glomeromycotina</taxon>
        <taxon>Glomeromycetes</taxon>
        <taxon>Paraglomerales</taxon>
        <taxon>Paraglomeraceae</taxon>
        <taxon>Paraglomus</taxon>
    </lineage>
</organism>
<protein>
    <submittedName>
        <fullName evidence="1">1127_t:CDS:1</fullName>
    </submittedName>
</protein>
<dbReference type="Proteomes" id="UP000789572">
    <property type="component" value="Unassembled WGS sequence"/>
</dbReference>
<gene>
    <name evidence="1" type="ORF">POCULU_LOCUS9634</name>
</gene>
<comment type="caution">
    <text evidence="1">The sequence shown here is derived from an EMBL/GenBank/DDBJ whole genome shotgun (WGS) entry which is preliminary data.</text>
</comment>
<feature type="non-terminal residue" evidence="1">
    <location>
        <position position="76"/>
    </location>
</feature>
<dbReference type="EMBL" id="CAJVPJ010003807">
    <property type="protein sequence ID" value="CAG8645045.1"/>
    <property type="molecule type" value="Genomic_DNA"/>
</dbReference>
<keyword evidence="2" id="KW-1185">Reference proteome</keyword>
<sequence length="76" mass="8603">STGGRPLCKESSKIVQEDTFDGKISIRQFYVCLGCLHSELNEIASIHSTFMKKINEEVEAPIRDISTSEDWVKVKE</sequence>
<feature type="non-terminal residue" evidence="1">
    <location>
        <position position="1"/>
    </location>
</feature>
<evidence type="ECO:0000313" key="2">
    <source>
        <dbReference type="Proteomes" id="UP000789572"/>
    </source>
</evidence>
<dbReference type="OrthoDB" id="27823at2759"/>
<proteinExistence type="predicted"/>
<name>A0A9N9DR25_9GLOM</name>
<dbReference type="AlphaFoldDB" id="A0A9N9DR25"/>
<reference evidence="1" key="1">
    <citation type="submission" date="2021-06" db="EMBL/GenBank/DDBJ databases">
        <authorList>
            <person name="Kallberg Y."/>
            <person name="Tangrot J."/>
            <person name="Rosling A."/>
        </authorList>
    </citation>
    <scope>NUCLEOTIDE SEQUENCE</scope>
    <source>
        <strain evidence="1">IA702</strain>
    </source>
</reference>
<accession>A0A9N9DR25</accession>